<evidence type="ECO:0000256" key="2">
    <source>
        <dbReference type="SAM" id="MobiDB-lite"/>
    </source>
</evidence>
<evidence type="ECO:0000256" key="1">
    <source>
        <dbReference type="PROSITE-ProRule" id="PRU00259"/>
    </source>
</evidence>
<dbReference type="InterPro" id="IPR000225">
    <property type="entry name" value="Armadillo"/>
</dbReference>
<protein>
    <recommendedName>
        <fullName evidence="5">Protein HGH1 homolog</fullName>
    </recommendedName>
</protein>
<reference evidence="3" key="1">
    <citation type="submission" date="2023-10" db="EMBL/GenBank/DDBJ databases">
        <authorList>
            <person name="Chen Y."/>
            <person name="Shah S."/>
            <person name="Dougan E. K."/>
            <person name="Thang M."/>
            <person name="Chan C."/>
        </authorList>
    </citation>
    <scope>NUCLEOTIDE SEQUENCE [LARGE SCALE GENOMIC DNA]</scope>
</reference>
<dbReference type="SMART" id="SM00185">
    <property type="entry name" value="ARM"/>
    <property type="match status" value="4"/>
</dbReference>
<dbReference type="InterPro" id="IPR011989">
    <property type="entry name" value="ARM-like"/>
</dbReference>
<dbReference type="InterPro" id="IPR016024">
    <property type="entry name" value="ARM-type_fold"/>
</dbReference>
<keyword evidence="4" id="KW-1185">Reference proteome</keyword>
<accession>A0ABN9RH44</accession>
<feature type="compositionally biased region" description="Basic residues" evidence="2">
    <location>
        <begin position="14"/>
        <end position="30"/>
    </location>
</feature>
<dbReference type="PANTHER" id="PTHR23315:SF7">
    <property type="entry name" value="U-BOX DOMAIN-CONTAINING PROTEIN 4"/>
    <property type="match status" value="1"/>
</dbReference>
<dbReference type="EMBL" id="CAUYUJ010006347">
    <property type="protein sequence ID" value="CAK0817070.1"/>
    <property type="molecule type" value="Genomic_DNA"/>
</dbReference>
<comment type="caution">
    <text evidence="3">The sequence shown here is derived from an EMBL/GenBank/DDBJ whole genome shotgun (WGS) entry which is preliminary data.</text>
</comment>
<feature type="repeat" description="ARM" evidence="1">
    <location>
        <begin position="304"/>
        <end position="346"/>
    </location>
</feature>
<feature type="region of interest" description="Disordered" evidence="2">
    <location>
        <begin position="1"/>
        <end position="37"/>
    </location>
</feature>
<gene>
    <name evidence="3" type="ORF">PCOR1329_LOCUS19790</name>
</gene>
<sequence length="473" mass="49658">MAAATAVMVAFRPTRQRQRAGPRWPPRRRAAGTETPEGVCFDTGLQIGAVLDALRSFRAAAASADASTAAGPPALAGAGGGAAGSPTAAGAGGRGAAAEPESESRFAEAAFVYEEELTLRELLLRVLSERNRKLLFVRDTGGGGPPELRRLISVSDAWRLCVGEAPQVPRVEPARGARGGGEPMGGKCCTDRKEPVAGAAGAGAQQPERKSLAAFGKPRSLSLGYQSKGDDAEKFDKAYEANDYKGLVALLPSMTKVEAFEERMHPWADDPRTVGALAGTQLAIQASLADAENPSVKEEIFRAGAIPPLVGFLKSDETDRVHTAVVALSFLTADCSSNTVAAYEAGAVKLLLQHIGSPLIGMRAAVATTLRNICMERDEYRAEFVELGGLDGLVKQLAVPASADPSLPLVDVQLEAILNLQDVIEDQDGNLIDKYAQKARDAGVVPLLQQLVLSEDEEVQNSANEVLTLLGAA</sequence>
<dbReference type="SUPFAM" id="SSF48371">
    <property type="entry name" value="ARM repeat"/>
    <property type="match status" value="1"/>
</dbReference>
<feature type="region of interest" description="Disordered" evidence="2">
    <location>
        <begin position="75"/>
        <end position="101"/>
    </location>
</feature>
<dbReference type="PANTHER" id="PTHR23315">
    <property type="entry name" value="U BOX DOMAIN-CONTAINING"/>
    <property type="match status" value="1"/>
</dbReference>
<evidence type="ECO:0000313" key="4">
    <source>
        <dbReference type="Proteomes" id="UP001189429"/>
    </source>
</evidence>
<evidence type="ECO:0008006" key="5">
    <source>
        <dbReference type="Google" id="ProtNLM"/>
    </source>
</evidence>
<dbReference type="PROSITE" id="PS50176">
    <property type="entry name" value="ARM_REPEAT"/>
    <property type="match status" value="1"/>
</dbReference>
<evidence type="ECO:0000313" key="3">
    <source>
        <dbReference type="EMBL" id="CAK0817070.1"/>
    </source>
</evidence>
<name>A0ABN9RH44_9DINO</name>
<organism evidence="3 4">
    <name type="scientific">Prorocentrum cordatum</name>
    <dbReference type="NCBI Taxonomy" id="2364126"/>
    <lineage>
        <taxon>Eukaryota</taxon>
        <taxon>Sar</taxon>
        <taxon>Alveolata</taxon>
        <taxon>Dinophyceae</taxon>
        <taxon>Prorocentrales</taxon>
        <taxon>Prorocentraceae</taxon>
        <taxon>Prorocentrum</taxon>
    </lineage>
</organism>
<dbReference type="Gene3D" id="1.25.10.10">
    <property type="entry name" value="Leucine-rich Repeat Variant"/>
    <property type="match status" value="1"/>
</dbReference>
<dbReference type="Proteomes" id="UP001189429">
    <property type="component" value="Unassembled WGS sequence"/>
</dbReference>
<proteinExistence type="predicted"/>